<dbReference type="EMBL" id="JABCKV010000123">
    <property type="protein sequence ID" value="KAG5643271.1"/>
    <property type="molecule type" value="Genomic_DNA"/>
</dbReference>
<dbReference type="AlphaFoldDB" id="A0A9P7K9C6"/>
<proteinExistence type="predicted"/>
<dbReference type="Proteomes" id="UP000775547">
    <property type="component" value="Unassembled WGS sequence"/>
</dbReference>
<evidence type="ECO:0000313" key="1">
    <source>
        <dbReference type="EMBL" id="KAG5643271.1"/>
    </source>
</evidence>
<keyword evidence="2" id="KW-1185">Reference proteome</keyword>
<organism evidence="1 2">
    <name type="scientific">Asterophora parasitica</name>
    <dbReference type="NCBI Taxonomy" id="117018"/>
    <lineage>
        <taxon>Eukaryota</taxon>
        <taxon>Fungi</taxon>
        <taxon>Dikarya</taxon>
        <taxon>Basidiomycota</taxon>
        <taxon>Agaricomycotina</taxon>
        <taxon>Agaricomycetes</taxon>
        <taxon>Agaricomycetidae</taxon>
        <taxon>Agaricales</taxon>
        <taxon>Tricholomatineae</taxon>
        <taxon>Lyophyllaceae</taxon>
        <taxon>Asterophora</taxon>
    </lineage>
</organism>
<evidence type="ECO:0000313" key="2">
    <source>
        <dbReference type="Proteomes" id="UP000775547"/>
    </source>
</evidence>
<reference evidence="1" key="2">
    <citation type="submission" date="2021-10" db="EMBL/GenBank/DDBJ databases">
        <title>Phylogenomics reveals ancestral predisposition of the termite-cultivated fungus Termitomyces towards a domesticated lifestyle.</title>
        <authorList>
            <person name="Auxier B."/>
            <person name="Grum-Grzhimaylo A."/>
            <person name="Cardenas M.E."/>
            <person name="Lodge J.D."/>
            <person name="Laessoe T."/>
            <person name="Pedersen O."/>
            <person name="Smith M.E."/>
            <person name="Kuyper T.W."/>
            <person name="Franco-Molano E.A."/>
            <person name="Baroni T.J."/>
            <person name="Aanen D.K."/>
        </authorList>
    </citation>
    <scope>NUCLEOTIDE SEQUENCE</scope>
    <source>
        <strain evidence="1">AP01</strain>
        <tissue evidence="1">Mycelium</tissue>
    </source>
</reference>
<accession>A0A9P7K9C6</accession>
<comment type="caution">
    <text evidence="1">The sequence shown here is derived from an EMBL/GenBank/DDBJ whole genome shotgun (WGS) entry which is preliminary data.</text>
</comment>
<feature type="non-terminal residue" evidence="1">
    <location>
        <position position="1"/>
    </location>
</feature>
<gene>
    <name evidence="1" type="ORF">DXG03_001238</name>
</gene>
<reference evidence="1" key="1">
    <citation type="submission" date="2020-07" db="EMBL/GenBank/DDBJ databases">
        <authorList>
            <person name="Nieuwenhuis M."/>
            <person name="Van De Peppel L.J.J."/>
        </authorList>
    </citation>
    <scope>NUCLEOTIDE SEQUENCE</scope>
    <source>
        <strain evidence="1">AP01</strain>
        <tissue evidence="1">Mycelium</tissue>
    </source>
</reference>
<name>A0A9P7K9C6_9AGAR</name>
<protein>
    <submittedName>
        <fullName evidence="1">Uncharacterized protein</fullName>
    </submittedName>
</protein>
<dbReference type="OrthoDB" id="2621411at2759"/>
<sequence length="109" mass="12447">DDPKHSDLDEKERLKEAWAVLLSGTLPSDWMDVDVDRECIEKLEDSAHAGIAGNQQWGRDAGSHQDGWNPYGGLPYDWKKGDREGSEGELQLRTLFNVVRFLLKVLTHW</sequence>